<dbReference type="EC" id="2.7.2.3" evidence="3 10"/>
<organism evidence="14 15">
    <name type="scientific">Mycoplasmopsis bovigenitalium</name>
    <dbReference type="NCBI Taxonomy" id="2112"/>
    <lineage>
        <taxon>Bacteria</taxon>
        <taxon>Bacillati</taxon>
        <taxon>Mycoplasmatota</taxon>
        <taxon>Mycoplasmoidales</taxon>
        <taxon>Metamycoplasmataceae</taxon>
        <taxon>Mycoplasmopsis</taxon>
    </lineage>
</organism>
<dbReference type="Gene3D" id="3.40.50.1260">
    <property type="entry name" value="Phosphoglycerate kinase, N-terminal domain"/>
    <property type="match status" value="2"/>
</dbReference>
<evidence type="ECO:0000256" key="8">
    <source>
        <dbReference type="ARBA" id="ARBA00022840"/>
    </source>
</evidence>
<keyword evidence="7 10" id="KW-0418">Kinase</keyword>
<evidence type="ECO:0000256" key="13">
    <source>
        <dbReference type="RuleBase" id="RU000532"/>
    </source>
</evidence>
<evidence type="ECO:0000256" key="7">
    <source>
        <dbReference type="ARBA" id="ARBA00022777"/>
    </source>
</evidence>
<comment type="pathway">
    <text evidence="2 10">Carbohydrate degradation; glycolysis; pyruvate from D-glyceraldehyde 3-phosphate: step 2/5.</text>
</comment>
<evidence type="ECO:0000256" key="1">
    <source>
        <dbReference type="ARBA" id="ARBA00000642"/>
    </source>
</evidence>
<dbReference type="PANTHER" id="PTHR11406:SF23">
    <property type="entry name" value="PHOSPHOGLYCERATE KINASE 1, CHLOROPLASTIC-RELATED"/>
    <property type="match status" value="1"/>
</dbReference>
<dbReference type="PIRSF" id="PIRSF000724">
    <property type="entry name" value="Pgk"/>
    <property type="match status" value="1"/>
</dbReference>
<keyword evidence="9 10" id="KW-0324">Glycolysis</keyword>
<dbReference type="GO" id="GO:0005829">
    <property type="term" value="C:cytosol"/>
    <property type="evidence" value="ECO:0007669"/>
    <property type="project" value="TreeGrafter"/>
</dbReference>
<dbReference type="SUPFAM" id="SSF53748">
    <property type="entry name" value="Phosphoglycerate kinase"/>
    <property type="match status" value="1"/>
</dbReference>
<evidence type="ECO:0000256" key="5">
    <source>
        <dbReference type="ARBA" id="ARBA00022679"/>
    </source>
</evidence>
<reference evidence="14 15" key="1">
    <citation type="submission" date="2019-01" db="EMBL/GenBank/DDBJ databases">
        <authorList>
            <consortium name="Pathogen Informatics"/>
        </authorList>
    </citation>
    <scope>NUCLEOTIDE SEQUENCE [LARGE SCALE GENOMIC DNA]</scope>
    <source>
        <strain evidence="14 15">NCTC10122</strain>
    </source>
</reference>
<feature type="binding site" evidence="10 11">
    <location>
        <begin position="20"/>
        <end position="22"/>
    </location>
    <ligand>
        <name>substrate</name>
    </ligand>
</feature>
<evidence type="ECO:0000313" key="15">
    <source>
        <dbReference type="Proteomes" id="UP000290942"/>
    </source>
</evidence>
<dbReference type="Pfam" id="PF00162">
    <property type="entry name" value="PGK"/>
    <property type="match status" value="1"/>
</dbReference>
<feature type="binding site" evidence="10 12">
    <location>
        <begin position="350"/>
        <end position="353"/>
    </location>
    <ligand>
        <name>ATP</name>
        <dbReference type="ChEBI" id="CHEBI:30616"/>
    </ligand>
</feature>
<feature type="binding site" evidence="10">
    <location>
        <position position="35"/>
    </location>
    <ligand>
        <name>substrate</name>
    </ligand>
</feature>
<keyword evidence="6 10" id="KW-0547">Nucleotide-binding</keyword>
<feature type="binding site" evidence="11">
    <location>
        <position position="118"/>
    </location>
    <ligand>
        <name>(2R)-3-phosphoglycerate</name>
        <dbReference type="ChEBI" id="CHEBI:58272"/>
    </ligand>
</feature>
<feature type="binding site" evidence="10 12">
    <location>
        <position position="324"/>
    </location>
    <ligand>
        <name>ATP</name>
        <dbReference type="ChEBI" id="CHEBI:30616"/>
    </ligand>
</feature>
<feature type="binding site" evidence="11">
    <location>
        <position position="35"/>
    </location>
    <ligand>
        <name>(2R)-3-phosphoglycerate</name>
        <dbReference type="ChEBI" id="CHEBI:58272"/>
    </ligand>
</feature>
<feature type="binding site" evidence="10">
    <location>
        <position position="293"/>
    </location>
    <ligand>
        <name>ATP</name>
        <dbReference type="ChEBI" id="CHEBI:30616"/>
    </ligand>
</feature>
<dbReference type="InterPro" id="IPR036043">
    <property type="entry name" value="Phosphoglycerate_kinase_sf"/>
</dbReference>
<name>A0A449A901_9BACT</name>
<dbReference type="GO" id="GO:0004618">
    <property type="term" value="F:phosphoglycerate kinase activity"/>
    <property type="evidence" value="ECO:0007669"/>
    <property type="project" value="UniProtKB-UniRule"/>
</dbReference>
<evidence type="ECO:0000256" key="6">
    <source>
        <dbReference type="ARBA" id="ARBA00022741"/>
    </source>
</evidence>
<evidence type="ECO:0000256" key="10">
    <source>
        <dbReference type="HAMAP-Rule" id="MF_00145"/>
    </source>
</evidence>
<feature type="binding site" evidence="10 12">
    <location>
        <position position="206"/>
    </location>
    <ligand>
        <name>ATP</name>
        <dbReference type="ChEBI" id="CHEBI:30616"/>
    </ligand>
</feature>
<dbReference type="UniPathway" id="UPA00109">
    <property type="reaction ID" value="UER00185"/>
</dbReference>
<dbReference type="GO" id="GO:0006094">
    <property type="term" value="P:gluconeogenesis"/>
    <property type="evidence" value="ECO:0007669"/>
    <property type="project" value="TreeGrafter"/>
</dbReference>
<dbReference type="RefSeq" id="WP_129687592.1">
    <property type="nucleotide sequence ID" value="NZ_LR214970.1"/>
</dbReference>
<evidence type="ECO:0000313" key="14">
    <source>
        <dbReference type="EMBL" id="VEU60662.1"/>
    </source>
</evidence>
<evidence type="ECO:0000256" key="3">
    <source>
        <dbReference type="ARBA" id="ARBA00013061"/>
    </source>
</evidence>
<dbReference type="GO" id="GO:0043531">
    <property type="term" value="F:ADP binding"/>
    <property type="evidence" value="ECO:0007669"/>
    <property type="project" value="TreeGrafter"/>
</dbReference>
<comment type="subcellular location">
    <subcellularLocation>
        <location evidence="10">Cytoplasm</location>
    </subcellularLocation>
</comment>
<protein>
    <recommendedName>
        <fullName evidence="4 10">Phosphoglycerate kinase</fullName>
        <ecNumber evidence="3 10">2.7.2.3</ecNumber>
    </recommendedName>
</protein>
<evidence type="ECO:0000256" key="12">
    <source>
        <dbReference type="PIRSR" id="PIRSR000724-2"/>
    </source>
</evidence>
<evidence type="ECO:0000256" key="2">
    <source>
        <dbReference type="ARBA" id="ARBA00004838"/>
    </source>
</evidence>
<dbReference type="GO" id="GO:0005524">
    <property type="term" value="F:ATP binding"/>
    <property type="evidence" value="ECO:0007669"/>
    <property type="project" value="UniProtKB-KW"/>
</dbReference>
<keyword evidence="10" id="KW-0963">Cytoplasm</keyword>
<comment type="catalytic activity">
    <reaction evidence="1 10 13">
        <text>(2R)-3-phosphoglycerate + ATP = (2R)-3-phospho-glyceroyl phosphate + ADP</text>
        <dbReference type="Rhea" id="RHEA:14801"/>
        <dbReference type="ChEBI" id="CHEBI:30616"/>
        <dbReference type="ChEBI" id="CHEBI:57604"/>
        <dbReference type="ChEBI" id="CHEBI:58272"/>
        <dbReference type="ChEBI" id="CHEBI:456216"/>
        <dbReference type="EC" id="2.7.2.3"/>
    </reaction>
</comment>
<gene>
    <name evidence="10 14" type="primary">pgk</name>
    <name evidence="14" type="ORF">NCTC10122_00260</name>
</gene>
<accession>A0A449A901</accession>
<dbReference type="HAMAP" id="MF_00145">
    <property type="entry name" value="Phosphoglyc_kinase"/>
    <property type="match status" value="1"/>
</dbReference>
<evidence type="ECO:0000256" key="11">
    <source>
        <dbReference type="PIRSR" id="PIRSR000724-1"/>
    </source>
</evidence>
<evidence type="ECO:0000256" key="9">
    <source>
        <dbReference type="ARBA" id="ARBA00023152"/>
    </source>
</evidence>
<dbReference type="FunFam" id="3.40.50.1260:FF:000001">
    <property type="entry name" value="Phosphoglycerate kinase"/>
    <property type="match status" value="1"/>
</dbReference>
<dbReference type="InterPro" id="IPR015824">
    <property type="entry name" value="Phosphoglycerate_kinase_N"/>
</dbReference>
<feature type="binding site" evidence="10">
    <location>
        <position position="155"/>
    </location>
    <ligand>
        <name>substrate</name>
    </ligand>
</feature>
<evidence type="ECO:0000256" key="4">
    <source>
        <dbReference type="ARBA" id="ARBA00016471"/>
    </source>
</evidence>
<dbReference type="InterPro" id="IPR001576">
    <property type="entry name" value="Phosphoglycerate_kinase"/>
</dbReference>
<proteinExistence type="inferred from homology"/>
<feature type="binding site" evidence="10">
    <location>
        <position position="118"/>
    </location>
    <ligand>
        <name>substrate</name>
    </ligand>
</feature>
<dbReference type="EMBL" id="LR214970">
    <property type="protein sequence ID" value="VEU60662.1"/>
    <property type="molecule type" value="Genomic_DNA"/>
</dbReference>
<dbReference type="PANTHER" id="PTHR11406">
    <property type="entry name" value="PHOSPHOGLYCERATE KINASE"/>
    <property type="match status" value="1"/>
</dbReference>
<sequence>MKKTIKDIQLTNKRVIIRVDFNTPIKNGIIQSNERIVAALDTIKYAIDQNAKVILLSHLGRVKTEEDKISKSLLPIANELSRLLNKSVLFSPVSSGPLLEQAVSEMDYGQVLLVENTRFEDLNEKSESKNAPELGEKWASLADVFINDAFATAHRSHASNIGISLRVKESGVGMLVEKELNAFDTAFSKETKPFIAIVGGAKVKDKISYLTKLSQKADEILIGGAMAYTFLKAKGFEIANSLVENDQIEFATKLMAESKAKFIIPVDNAMVNSFEDNMASISKDENVEKGKMGIDIGPKTIDLYKKHIANAKLIYWNGPLGVFEKEFGEEGTRAIGNAIVSSGAYSIIGGGDTISASEKFGFKDKITHVSTGGGASQQYLLDQELPAINAIQDKL</sequence>
<keyword evidence="5 10" id="KW-0808">Transferase</keyword>
<comment type="similarity">
    <text evidence="10 13">Belongs to the phosphoglycerate kinase family.</text>
</comment>
<dbReference type="AlphaFoldDB" id="A0A449A901"/>
<feature type="binding site" evidence="10 11">
    <location>
        <begin position="58"/>
        <end position="61"/>
    </location>
    <ligand>
        <name>substrate</name>
    </ligand>
</feature>
<comment type="subunit">
    <text evidence="10">Monomer.</text>
</comment>
<feature type="binding site" evidence="11">
    <location>
        <position position="155"/>
    </location>
    <ligand>
        <name>(2R)-3-phosphoglycerate</name>
        <dbReference type="ChEBI" id="CHEBI:58272"/>
    </ligand>
</feature>
<keyword evidence="8 10" id="KW-0067">ATP-binding</keyword>
<dbReference type="Proteomes" id="UP000290942">
    <property type="component" value="Chromosome"/>
</dbReference>
<dbReference type="PRINTS" id="PR00477">
    <property type="entry name" value="PHGLYCKINASE"/>
</dbReference>
<dbReference type="GO" id="GO:0006096">
    <property type="term" value="P:glycolytic process"/>
    <property type="evidence" value="ECO:0007669"/>
    <property type="project" value="UniProtKB-UniRule"/>
</dbReference>